<keyword evidence="1" id="KW-0805">Transcription regulation</keyword>
<dbReference type="EMBL" id="BAAAZN010000003">
    <property type="protein sequence ID" value="GAA3536585.1"/>
    <property type="molecule type" value="Genomic_DNA"/>
</dbReference>
<dbReference type="InterPro" id="IPR001387">
    <property type="entry name" value="Cro/C1-type_HTH"/>
</dbReference>
<organism evidence="5 6">
    <name type="scientific">Amycolatopsis ultiminotia</name>
    <dbReference type="NCBI Taxonomy" id="543629"/>
    <lineage>
        <taxon>Bacteria</taxon>
        <taxon>Bacillati</taxon>
        <taxon>Actinomycetota</taxon>
        <taxon>Actinomycetes</taxon>
        <taxon>Pseudonocardiales</taxon>
        <taxon>Pseudonocardiaceae</taxon>
        <taxon>Amycolatopsis</taxon>
    </lineage>
</organism>
<reference evidence="6" key="1">
    <citation type="journal article" date="2019" name="Int. J. Syst. Evol. Microbiol.">
        <title>The Global Catalogue of Microorganisms (GCM) 10K type strain sequencing project: providing services to taxonomists for standard genome sequencing and annotation.</title>
        <authorList>
            <consortium name="The Broad Institute Genomics Platform"/>
            <consortium name="The Broad Institute Genome Sequencing Center for Infectious Disease"/>
            <person name="Wu L."/>
            <person name="Ma J."/>
        </authorList>
    </citation>
    <scope>NUCLEOTIDE SEQUENCE [LARGE SCALE GENOMIC DNA]</scope>
    <source>
        <strain evidence="6">JCM 16898</strain>
    </source>
</reference>
<dbReference type="RefSeq" id="WP_344857866.1">
    <property type="nucleotide sequence ID" value="NZ_BAAAZN010000003.1"/>
</dbReference>
<dbReference type="SUPFAM" id="SSF47413">
    <property type="entry name" value="lambda repressor-like DNA-binding domains"/>
    <property type="match status" value="1"/>
</dbReference>
<evidence type="ECO:0000259" key="4">
    <source>
        <dbReference type="PROSITE" id="PS50943"/>
    </source>
</evidence>
<keyword evidence="6" id="KW-1185">Reference proteome</keyword>
<feature type="domain" description="HTH cro/C1-type" evidence="4">
    <location>
        <begin position="17"/>
        <end position="71"/>
    </location>
</feature>
<evidence type="ECO:0000256" key="2">
    <source>
        <dbReference type="ARBA" id="ARBA00023125"/>
    </source>
</evidence>
<dbReference type="CDD" id="cd00093">
    <property type="entry name" value="HTH_XRE"/>
    <property type="match status" value="1"/>
</dbReference>
<dbReference type="PROSITE" id="PS50943">
    <property type="entry name" value="HTH_CROC1"/>
    <property type="match status" value="1"/>
</dbReference>
<protein>
    <recommendedName>
        <fullName evidence="4">HTH cro/C1-type domain-containing protein</fullName>
    </recommendedName>
</protein>
<dbReference type="SMART" id="SM00530">
    <property type="entry name" value="HTH_XRE"/>
    <property type="match status" value="1"/>
</dbReference>
<comment type="caution">
    <text evidence="5">The sequence shown here is derived from an EMBL/GenBank/DDBJ whole genome shotgun (WGS) entry which is preliminary data.</text>
</comment>
<proteinExistence type="predicted"/>
<dbReference type="PANTHER" id="PTHR46797">
    <property type="entry name" value="HTH-TYPE TRANSCRIPTIONAL REGULATOR"/>
    <property type="match status" value="1"/>
</dbReference>
<evidence type="ECO:0000256" key="3">
    <source>
        <dbReference type="ARBA" id="ARBA00023163"/>
    </source>
</evidence>
<evidence type="ECO:0000313" key="6">
    <source>
        <dbReference type="Proteomes" id="UP001500689"/>
    </source>
</evidence>
<evidence type="ECO:0000256" key="1">
    <source>
        <dbReference type="ARBA" id="ARBA00023015"/>
    </source>
</evidence>
<dbReference type="InterPro" id="IPR010982">
    <property type="entry name" value="Lambda_DNA-bd_dom_sf"/>
</dbReference>
<sequence length="82" mass="9160">MARAPLSPATRTLGERVRERRHVLGVSQEQLADRAGVHWTFVSQVERGLRNVNLHNLLKFAEGLDVDAGALIEGLRPPREQP</sequence>
<gene>
    <name evidence="5" type="ORF">GCM10022222_20390</name>
</gene>
<name>A0ABP6VIQ5_9PSEU</name>
<dbReference type="Pfam" id="PF13560">
    <property type="entry name" value="HTH_31"/>
    <property type="match status" value="1"/>
</dbReference>
<evidence type="ECO:0000313" key="5">
    <source>
        <dbReference type="EMBL" id="GAA3536585.1"/>
    </source>
</evidence>
<dbReference type="Gene3D" id="1.10.260.40">
    <property type="entry name" value="lambda repressor-like DNA-binding domains"/>
    <property type="match status" value="1"/>
</dbReference>
<keyword evidence="3" id="KW-0804">Transcription</keyword>
<keyword evidence="2" id="KW-0238">DNA-binding</keyword>
<dbReference type="InterPro" id="IPR050807">
    <property type="entry name" value="TransReg_Diox_bact_type"/>
</dbReference>
<dbReference type="Proteomes" id="UP001500689">
    <property type="component" value="Unassembled WGS sequence"/>
</dbReference>
<accession>A0ABP6VIQ5</accession>
<dbReference type="PANTHER" id="PTHR46797:SF23">
    <property type="entry name" value="HTH-TYPE TRANSCRIPTIONAL REGULATOR SUTR"/>
    <property type="match status" value="1"/>
</dbReference>